<evidence type="ECO:0000259" key="8">
    <source>
        <dbReference type="Pfam" id="PF09335"/>
    </source>
</evidence>
<dbReference type="PANTHER" id="PTHR30353:SF15">
    <property type="entry name" value="INNER MEMBRANE PROTEIN YABI"/>
    <property type="match status" value="1"/>
</dbReference>
<feature type="transmembrane region" description="Helical" evidence="7">
    <location>
        <begin position="174"/>
        <end position="192"/>
    </location>
</feature>
<reference evidence="9" key="1">
    <citation type="submission" date="2022-12" db="EMBL/GenBank/DDBJ databases">
        <title>Reference genome sequencing for broad-spectrum identification of bacterial and archaeal isolates by mass spectrometry.</title>
        <authorList>
            <person name="Sekiguchi Y."/>
            <person name="Tourlousse D.M."/>
        </authorList>
    </citation>
    <scope>NUCLEOTIDE SEQUENCE</scope>
    <source>
        <strain evidence="9">TSL-P1</strain>
    </source>
</reference>
<name>A0A9W6GEJ0_9BACT</name>
<evidence type="ECO:0000256" key="3">
    <source>
        <dbReference type="ARBA" id="ARBA00022475"/>
    </source>
</evidence>
<comment type="caution">
    <text evidence="9">The sequence shown here is derived from an EMBL/GenBank/DDBJ whole genome shotgun (WGS) entry which is preliminary data.</text>
</comment>
<dbReference type="InterPro" id="IPR032816">
    <property type="entry name" value="VTT_dom"/>
</dbReference>
<dbReference type="PANTHER" id="PTHR30353">
    <property type="entry name" value="INNER MEMBRANE PROTEIN DEDA-RELATED"/>
    <property type="match status" value="1"/>
</dbReference>
<evidence type="ECO:0000256" key="5">
    <source>
        <dbReference type="ARBA" id="ARBA00022989"/>
    </source>
</evidence>
<evidence type="ECO:0000256" key="6">
    <source>
        <dbReference type="ARBA" id="ARBA00023136"/>
    </source>
</evidence>
<dbReference type="Pfam" id="PF09335">
    <property type="entry name" value="VTT_dom"/>
    <property type="match status" value="1"/>
</dbReference>
<evidence type="ECO:0000313" key="10">
    <source>
        <dbReference type="Proteomes" id="UP001144297"/>
    </source>
</evidence>
<dbReference type="GO" id="GO:0005886">
    <property type="term" value="C:plasma membrane"/>
    <property type="evidence" value="ECO:0007669"/>
    <property type="project" value="UniProtKB-SubCell"/>
</dbReference>
<evidence type="ECO:0000256" key="4">
    <source>
        <dbReference type="ARBA" id="ARBA00022692"/>
    </source>
</evidence>
<gene>
    <name evidence="9" type="ORF">TISLANDTSLP1_15510</name>
</gene>
<evidence type="ECO:0000256" key="7">
    <source>
        <dbReference type="RuleBase" id="RU367016"/>
    </source>
</evidence>
<comment type="subcellular location">
    <subcellularLocation>
        <location evidence="1 7">Cell membrane</location>
        <topology evidence="1 7">Multi-pass membrane protein</topology>
    </subcellularLocation>
</comment>
<evidence type="ECO:0000256" key="2">
    <source>
        <dbReference type="ARBA" id="ARBA00010792"/>
    </source>
</evidence>
<feature type="domain" description="VTT" evidence="8">
    <location>
        <begin position="29"/>
        <end position="155"/>
    </location>
</feature>
<evidence type="ECO:0000256" key="1">
    <source>
        <dbReference type="ARBA" id="ARBA00004651"/>
    </source>
</evidence>
<proteinExistence type="inferred from homology"/>
<dbReference type="AlphaFoldDB" id="A0A9W6GEJ0"/>
<keyword evidence="10" id="KW-1185">Reference proteome</keyword>
<evidence type="ECO:0000313" key="9">
    <source>
        <dbReference type="EMBL" id="GLI53858.1"/>
    </source>
</evidence>
<sequence>MIELTGFIEHVPYLGLFLLLILGGVGLPFPEDTTLILCGFLISTNVVKPVPALLVVYSGLLMADLFLYFVGKKYGRMIVTHRRFHKILSPERLAWLESKFNKRGTLIIILGRHFIGLRAQIILVSGVMRMSLPKFIVADAISSTFTIALMAGAGYLGGNSLQHIKNDITKIEHIGIFMVVVGLTVYVIVRYFKSVYSRSL</sequence>
<comment type="similarity">
    <text evidence="2 7">Belongs to the DedA family.</text>
</comment>
<dbReference type="InterPro" id="IPR032818">
    <property type="entry name" value="DedA-like"/>
</dbReference>
<protein>
    <submittedName>
        <fullName evidence="9">DedA family protein</fullName>
    </submittedName>
</protein>
<feature type="transmembrane region" description="Helical" evidence="7">
    <location>
        <begin position="50"/>
        <end position="70"/>
    </location>
</feature>
<dbReference type="Proteomes" id="UP001144297">
    <property type="component" value="Unassembled WGS sequence"/>
</dbReference>
<organism evidence="9 10">
    <name type="scientific">Thermodesulfovibrio yellowstonii</name>
    <dbReference type="NCBI Taxonomy" id="28262"/>
    <lineage>
        <taxon>Bacteria</taxon>
        <taxon>Pseudomonadati</taxon>
        <taxon>Nitrospirota</taxon>
        <taxon>Thermodesulfovibrionia</taxon>
        <taxon>Thermodesulfovibrionales</taxon>
        <taxon>Thermodesulfovibrionaceae</taxon>
        <taxon>Thermodesulfovibrio</taxon>
    </lineage>
</organism>
<keyword evidence="3 7" id="KW-1003">Cell membrane</keyword>
<keyword evidence="6 7" id="KW-0472">Membrane</keyword>
<keyword evidence="4 7" id="KW-0812">Transmembrane</keyword>
<keyword evidence="5 7" id="KW-1133">Transmembrane helix</keyword>
<feature type="transmembrane region" description="Helical" evidence="7">
    <location>
        <begin position="135"/>
        <end position="154"/>
    </location>
</feature>
<feature type="transmembrane region" description="Helical" evidence="7">
    <location>
        <begin position="12"/>
        <end position="30"/>
    </location>
</feature>
<dbReference type="EMBL" id="BSDX01000001">
    <property type="protein sequence ID" value="GLI53858.1"/>
    <property type="molecule type" value="Genomic_DNA"/>
</dbReference>
<accession>A0A9W6GEJ0</accession>